<dbReference type="RefSeq" id="XP_007782186.1">
    <property type="nucleotide sequence ID" value="XM_007783996.1"/>
</dbReference>
<dbReference type="GO" id="GO:0005634">
    <property type="term" value="C:nucleus"/>
    <property type="evidence" value="ECO:0007669"/>
    <property type="project" value="TreeGrafter"/>
</dbReference>
<keyword evidence="2" id="KW-0378">Hydrolase</keyword>
<dbReference type="GO" id="GO:0008094">
    <property type="term" value="F:ATP-dependent activity, acting on DNA"/>
    <property type="evidence" value="ECO:0007669"/>
    <property type="project" value="TreeGrafter"/>
</dbReference>
<dbReference type="Gene3D" id="3.40.50.300">
    <property type="entry name" value="P-loop containing nucleotide triphosphate hydrolases"/>
    <property type="match status" value="1"/>
</dbReference>
<dbReference type="Pfam" id="PF00176">
    <property type="entry name" value="SNF2-rel_dom"/>
    <property type="match status" value="1"/>
</dbReference>
<dbReference type="OMA" id="QIEAMRM"/>
<dbReference type="AlphaFoldDB" id="R7YYK2"/>
<organism evidence="6 7">
    <name type="scientific">Coniosporium apollinis (strain CBS 100218)</name>
    <name type="common">Rock-inhabiting black yeast</name>
    <dbReference type="NCBI Taxonomy" id="1168221"/>
    <lineage>
        <taxon>Eukaryota</taxon>
        <taxon>Fungi</taxon>
        <taxon>Dikarya</taxon>
        <taxon>Ascomycota</taxon>
        <taxon>Pezizomycotina</taxon>
        <taxon>Dothideomycetes</taxon>
        <taxon>Dothideomycetes incertae sedis</taxon>
        <taxon>Coniosporium</taxon>
    </lineage>
</organism>
<keyword evidence="3" id="KW-0067">ATP-binding</keyword>
<dbReference type="SMART" id="SM00487">
    <property type="entry name" value="DEXDc"/>
    <property type="match status" value="1"/>
</dbReference>
<accession>R7YYK2</accession>
<dbReference type="GO" id="GO:0005524">
    <property type="term" value="F:ATP binding"/>
    <property type="evidence" value="ECO:0007669"/>
    <property type="project" value="UniProtKB-KW"/>
</dbReference>
<dbReference type="OrthoDB" id="448448at2759"/>
<evidence type="ECO:0000259" key="5">
    <source>
        <dbReference type="PROSITE" id="PS51194"/>
    </source>
</evidence>
<keyword evidence="1" id="KW-0547">Nucleotide-binding</keyword>
<evidence type="ECO:0000313" key="7">
    <source>
        <dbReference type="Proteomes" id="UP000016924"/>
    </source>
</evidence>
<dbReference type="Pfam" id="PF00271">
    <property type="entry name" value="Helicase_C"/>
    <property type="match status" value="1"/>
</dbReference>
<dbReference type="HOGENOM" id="CLU_000315_2_7_1"/>
<dbReference type="CDD" id="cd18793">
    <property type="entry name" value="SF2_C_SNF"/>
    <property type="match status" value="1"/>
</dbReference>
<dbReference type="EMBL" id="JH767583">
    <property type="protein sequence ID" value="EON66869.1"/>
    <property type="molecule type" value="Genomic_DNA"/>
</dbReference>
<dbReference type="GO" id="GO:0016787">
    <property type="term" value="F:hydrolase activity"/>
    <property type="evidence" value="ECO:0007669"/>
    <property type="project" value="UniProtKB-KW"/>
</dbReference>
<dbReference type="InterPro" id="IPR050628">
    <property type="entry name" value="SNF2_RAD54_helicase_TF"/>
</dbReference>
<keyword evidence="7" id="KW-1185">Reference proteome</keyword>
<dbReference type="InterPro" id="IPR014001">
    <property type="entry name" value="Helicase_ATP-bd"/>
</dbReference>
<evidence type="ECO:0000256" key="2">
    <source>
        <dbReference type="ARBA" id="ARBA00022801"/>
    </source>
</evidence>
<reference evidence="7" key="1">
    <citation type="submission" date="2012-06" db="EMBL/GenBank/DDBJ databases">
        <title>The genome sequence of Coniosporium apollinis CBS 100218.</title>
        <authorList>
            <consortium name="The Broad Institute Genome Sequencing Platform"/>
            <person name="Cuomo C."/>
            <person name="Gorbushina A."/>
            <person name="Noack S."/>
            <person name="Walker B."/>
            <person name="Young S.K."/>
            <person name="Zeng Q."/>
            <person name="Gargeya S."/>
            <person name="Fitzgerald M."/>
            <person name="Haas B."/>
            <person name="Abouelleil A."/>
            <person name="Alvarado L."/>
            <person name="Arachchi H.M."/>
            <person name="Berlin A.M."/>
            <person name="Chapman S.B."/>
            <person name="Goldberg J."/>
            <person name="Griggs A."/>
            <person name="Gujja S."/>
            <person name="Hansen M."/>
            <person name="Howarth C."/>
            <person name="Imamovic A."/>
            <person name="Larimer J."/>
            <person name="McCowan C."/>
            <person name="Montmayeur A."/>
            <person name="Murphy C."/>
            <person name="Neiman D."/>
            <person name="Pearson M."/>
            <person name="Priest M."/>
            <person name="Roberts A."/>
            <person name="Saif S."/>
            <person name="Shea T."/>
            <person name="Sisk P."/>
            <person name="Sykes S."/>
            <person name="Wortman J."/>
            <person name="Nusbaum C."/>
            <person name="Birren B."/>
        </authorList>
    </citation>
    <scope>NUCLEOTIDE SEQUENCE [LARGE SCALE GENOMIC DNA]</scope>
    <source>
        <strain evidence="7">CBS 100218</strain>
    </source>
</reference>
<feature type="domain" description="Helicase ATP-binding" evidence="4">
    <location>
        <begin position="96"/>
        <end position="278"/>
    </location>
</feature>
<evidence type="ECO:0000313" key="6">
    <source>
        <dbReference type="EMBL" id="EON66869.1"/>
    </source>
</evidence>
<evidence type="ECO:0000256" key="3">
    <source>
        <dbReference type="ARBA" id="ARBA00022840"/>
    </source>
</evidence>
<dbReference type="PROSITE" id="PS51194">
    <property type="entry name" value="HELICASE_CTER"/>
    <property type="match status" value="1"/>
</dbReference>
<dbReference type="PANTHER" id="PTHR45626">
    <property type="entry name" value="TRANSCRIPTION TERMINATION FACTOR 2-RELATED"/>
    <property type="match status" value="1"/>
</dbReference>
<proteinExistence type="predicted"/>
<evidence type="ECO:0000256" key="1">
    <source>
        <dbReference type="ARBA" id="ARBA00022741"/>
    </source>
</evidence>
<sequence>MTFDLQREQSLQSDEHFLAPTNILARFETTEPLPQTQTPSALRSELHPHQQQALTFLQLRERGWNTAGNDRGIWTKETNASGAACYTNIITGQQQQETPPSWRGGILADEMGLGKTLSMIALIASDKDAESPTKPLNHLQDRRRRIDATLVVVPPSTLSVWETQLVTHLRPNKIAWIKHHAKHRFNPAATAHQPDIVITTYQTIECEKRKRGSDADSLLSLQWHRIILDEAHVIRNRATATAKAVASLHATCRWAVSGTPIQNRLSDFVALFKFLQFQPYDDPRTFDDDIASLWRENNIEEAVERVKRLFACVMLRRLKTTIALPERRDMVVRIPFSREEEAHYRRIERPVKEMLDDATQTNSSGTAGLWVSAIQQINKLRIACNLGLAAADSQNYRPPVPLWSRLADDDITQKIIATRVSMGEASCEQCLQLVDLPVCYSRCGRLYCAGCAPLLSSQMSTPCPCGSAVPCSLQPFLSAPAITTTPYLTPPSETSASPSDVEGCETNDASSKVRALVSDIRSNLAEKRYFPPSSVVFSFWTSSLDMVQRALKTAGIHCVRIDGKVSTSGRRRALERFQNDDATRVALLTISCGAVGIDLTAASRAHLLEPQWNPSLEDQALARIHRIGQTRPVTTIRYIMRDSFEEVKFPHYREWRVPG</sequence>
<name>R7YYK2_CONA1</name>
<dbReference type="PANTHER" id="PTHR45626:SF22">
    <property type="entry name" value="DNA REPAIR PROTEIN RAD5"/>
    <property type="match status" value="1"/>
</dbReference>
<dbReference type="GO" id="GO:0006281">
    <property type="term" value="P:DNA repair"/>
    <property type="evidence" value="ECO:0007669"/>
    <property type="project" value="TreeGrafter"/>
</dbReference>
<protein>
    <submittedName>
        <fullName evidence="6">Uncharacterized protein</fullName>
    </submittedName>
</protein>
<dbReference type="eggNOG" id="KOG1001">
    <property type="taxonomic scope" value="Eukaryota"/>
</dbReference>
<dbReference type="CDD" id="cd18008">
    <property type="entry name" value="DEXDc_SHPRH-like"/>
    <property type="match status" value="1"/>
</dbReference>
<dbReference type="GeneID" id="19903582"/>
<dbReference type="SMART" id="SM00490">
    <property type="entry name" value="HELICc"/>
    <property type="match status" value="1"/>
</dbReference>
<dbReference type="InterPro" id="IPR038718">
    <property type="entry name" value="SNF2-like_sf"/>
</dbReference>
<gene>
    <name evidence="6" type="ORF">W97_06271</name>
</gene>
<dbReference type="InterPro" id="IPR001650">
    <property type="entry name" value="Helicase_C-like"/>
</dbReference>
<dbReference type="Proteomes" id="UP000016924">
    <property type="component" value="Unassembled WGS sequence"/>
</dbReference>
<dbReference type="InterPro" id="IPR049730">
    <property type="entry name" value="SNF2/RAD54-like_C"/>
</dbReference>
<evidence type="ECO:0000259" key="4">
    <source>
        <dbReference type="PROSITE" id="PS51192"/>
    </source>
</evidence>
<dbReference type="PROSITE" id="PS51192">
    <property type="entry name" value="HELICASE_ATP_BIND_1"/>
    <property type="match status" value="1"/>
</dbReference>
<dbReference type="Gene3D" id="3.40.50.10810">
    <property type="entry name" value="Tandem AAA-ATPase domain"/>
    <property type="match status" value="1"/>
</dbReference>
<feature type="domain" description="Helicase C-terminal" evidence="5">
    <location>
        <begin position="512"/>
        <end position="659"/>
    </location>
</feature>
<dbReference type="InterPro" id="IPR000330">
    <property type="entry name" value="SNF2_N"/>
</dbReference>
<dbReference type="STRING" id="1168221.R7YYK2"/>
<dbReference type="InterPro" id="IPR027417">
    <property type="entry name" value="P-loop_NTPase"/>
</dbReference>
<dbReference type="SUPFAM" id="SSF52540">
    <property type="entry name" value="P-loop containing nucleoside triphosphate hydrolases"/>
    <property type="match status" value="2"/>
</dbReference>